<evidence type="ECO:0000256" key="1">
    <source>
        <dbReference type="ARBA" id="ARBA00022490"/>
    </source>
</evidence>
<evidence type="ECO:0008006" key="6">
    <source>
        <dbReference type="Google" id="ProtNLM"/>
    </source>
</evidence>
<keyword evidence="2" id="KW-0831">Ubiquinone biosynthesis</keyword>
<dbReference type="SUPFAM" id="SSF64288">
    <property type="entry name" value="Chorismate lyase-like"/>
    <property type="match status" value="1"/>
</dbReference>
<dbReference type="Proteomes" id="UP000093336">
    <property type="component" value="Unassembled WGS sequence"/>
</dbReference>
<dbReference type="InterPro" id="IPR028978">
    <property type="entry name" value="Chorismate_lyase_/UTRA_dom_sf"/>
</dbReference>
<reference evidence="4 5" key="1">
    <citation type="submission" date="2016-05" db="EMBL/GenBank/DDBJ databases">
        <authorList>
            <person name="Prochazka B."/>
            <person name="Indra A."/>
            <person name="Hasenberger P."/>
            <person name="Blaschitz M."/>
            <person name="Wagner L."/>
            <person name="Wewalka G."/>
            <person name="Sorschag S."/>
            <person name="Schmid D."/>
            <person name="Ruppitsch W."/>
        </authorList>
    </citation>
    <scope>NUCLEOTIDE SEQUENCE [LARGE SCALE GENOMIC DNA]</scope>
    <source>
        <strain evidence="4 5">974010_12</strain>
    </source>
</reference>
<keyword evidence="1" id="KW-0963">Cytoplasm</keyword>
<dbReference type="EMBL" id="LYOZ01000006">
    <property type="protein sequence ID" value="OCH98728.1"/>
    <property type="molecule type" value="Genomic_DNA"/>
</dbReference>
<sequence length="171" mass="20490">MPDQTVNPPERLLPWLTHQLSLTDKLKKERGEAVLSILKQEWKDCSWWDKYVLGLTINPVMHREIIMTSQNNACWYARTIIPHDCYEVNTSLFIRLKEESLGVIIFDTPEIQRERIVHYSIDSTSLEYYWLPHHLRERHSLWVRLSKFALPQSTFFYLVEILLPELLRIKK</sequence>
<organism evidence="4 5">
    <name type="scientific">Legionella jamestowniensis</name>
    <dbReference type="NCBI Taxonomy" id="455"/>
    <lineage>
        <taxon>Bacteria</taxon>
        <taxon>Pseudomonadati</taxon>
        <taxon>Pseudomonadota</taxon>
        <taxon>Gammaproteobacteria</taxon>
        <taxon>Legionellales</taxon>
        <taxon>Legionellaceae</taxon>
        <taxon>Legionella</taxon>
    </lineage>
</organism>
<name>A0ABX2XW96_9GAMM</name>
<protein>
    <recommendedName>
        <fullName evidence="6">4-hydroxybenzoate synthetase</fullName>
    </recommendedName>
</protein>
<evidence type="ECO:0000313" key="4">
    <source>
        <dbReference type="EMBL" id="OCH98728.1"/>
    </source>
</evidence>
<proteinExistence type="predicted"/>
<evidence type="ECO:0000256" key="3">
    <source>
        <dbReference type="ARBA" id="ARBA00023239"/>
    </source>
</evidence>
<evidence type="ECO:0000256" key="2">
    <source>
        <dbReference type="ARBA" id="ARBA00022688"/>
    </source>
</evidence>
<dbReference type="Gene3D" id="3.40.1410.10">
    <property type="entry name" value="Chorismate lyase-like"/>
    <property type="match status" value="1"/>
</dbReference>
<dbReference type="InterPro" id="IPR007440">
    <property type="entry name" value="Chorismate--pyruvate_lyase"/>
</dbReference>
<accession>A0ABX2XW96</accession>
<comment type="caution">
    <text evidence="4">The sequence shown here is derived from an EMBL/GenBank/DDBJ whole genome shotgun (WGS) entry which is preliminary data.</text>
</comment>
<keyword evidence="5" id="KW-1185">Reference proteome</keyword>
<gene>
    <name evidence="4" type="ORF">A8135_10510</name>
</gene>
<dbReference type="PANTHER" id="PTHR38683">
    <property type="entry name" value="CHORISMATE PYRUVATE-LYASE"/>
    <property type="match status" value="1"/>
</dbReference>
<evidence type="ECO:0000313" key="5">
    <source>
        <dbReference type="Proteomes" id="UP000093336"/>
    </source>
</evidence>
<keyword evidence="3" id="KW-0456">Lyase</keyword>
<dbReference type="Pfam" id="PF04345">
    <property type="entry name" value="Chor_lyase"/>
    <property type="match status" value="1"/>
</dbReference>
<dbReference type="RefSeq" id="WP_065620523.1">
    <property type="nucleotide sequence ID" value="NZ_LYOZ01000006.1"/>
</dbReference>
<dbReference type="PANTHER" id="PTHR38683:SF1">
    <property type="entry name" value="CHORISMATE PYRUVATE-LYASE"/>
    <property type="match status" value="1"/>
</dbReference>